<dbReference type="PANTHER" id="PTHR42693">
    <property type="entry name" value="ARYLSULFATASE FAMILY MEMBER"/>
    <property type="match status" value="1"/>
</dbReference>
<dbReference type="InterPro" id="IPR017850">
    <property type="entry name" value="Alkaline_phosphatase_core_sf"/>
</dbReference>
<dbReference type="Gene3D" id="3.30.1120.10">
    <property type="match status" value="1"/>
</dbReference>
<protein>
    <submittedName>
        <fullName evidence="4">Sulfatase-like hydrolase/transferase</fullName>
    </submittedName>
</protein>
<evidence type="ECO:0000313" key="5">
    <source>
        <dbReference type="Proteomes" id="UP000823854"/>
    </source>
</evidence>
<dbReference type="Pfam" id="PF00884">
    <property type="entry name" value="Sulfatase"/>
    <property type="match status" value="1"/>
</dbReference>
<organism evidence="4 5">
    <name type="scientific">Candidatus Brachybacterium intestinipullorum</name>
    <dbReference type="NCBI Taxonomy" id="2838512"/>
    <lineage>
        <taxon>Bacteria</taxon>
        <taxon>Bacillati</taxon>
        <taxon>Actinomycetota</taxon>
        <taxon>Actinomycetes</taxon>
        <taxon>Micrococcales</taxon>
        <taxon>Dermabacteraceae</taxon>
        <taxon>Brachybacterium</taxon>
    </lineage>
</organism>
<dbReference type="AlphaFoldDB" id="A0A9D2Q1F8"/>
<feature type="domain" description="Sulfatase N-terminal" evidence="3">
    <location>
        <begin position="11"/>
        <end position="363"/>
    </location>
</feature>
<dbReference type="Proteomes" id="UP000823854">
    <property type="component" value="Unassembled WGS sequence"/>
</dbReference>
<reference evidence="4" key="1">
    <citation type="journal article" date="2021" name="PeerJ">
        <title>Extensive microbial diversity within the chicken gut microbiome revealed by metagenomics and culture.</title>
        <authorList>
            <person name="Gilroy R."/>
            <person name="Ravi A."/>
            <person name="Getino M."/>
            <person name="Pursley I."/>
            <person name="Horton D.L."/>
            <person name="Alikhan N.F."/>
            <person name="Baker D."/>
            <person name="Gharbi K."/>
            <person name="Hall N."/>
            <person name="Watson M."/>
            <person name="Adriaenssens E.M."/>
            <person name="Foster-Nyarko E."/>
            <person name="Jarju S."/>
            <person name="Secka A."/>
            <person name="Antonio M."/>
            <person name="Oren A."/>
            <person name="Chaudhuri R.R."/>
            <person name="La Ragione R."/>
            <person name="Hildebrand F."/>
            <person name="Pallen M.J."/>
        </authorList>
    </citation>
    <scope>NUCLEOTIDE SEQUENCE</scope>
    <source>
        <strain evidence="4">CHK130-7132</strain>
    </source>
</reference>
<evidence type="ECO:0000259" key="3">
    <source>
        <dbReference type="Pfam" id="PF00884"/>
    </source>
</evidence>
<sequence length="501" mass="54821">MSGRSPGDTPPNVLLLVTDDQGAWALGSRMPELHTPTLDRLQREGMTFDRFFCASPVCSPARASLATGRMPSAHGVHDWIRPEALARTASPTPPFDPDFLERAAGADSIAAMLSRGGYRCGMVGKWHMGSSDRPAPGFDYWWAHQLGGGPYHGAPIWRFDEETGTPVRPAEPAEEPAHLTDAITRQGLDFLRRIDEGDDTAPFFLQVNWTAPHDPWFDGNHPQELLDLYADTDFPSVPAPPLHPWFREENFRRAVADRHSALAGYCAAVSGVDRSISALLDDLEQRGLLENTIVVFTSDNGFSCGHHGIWGKGNGTFPLNFWEPSITVPFIVRWPGRIPAGAVDSRPASAVDLLDTLAELTGAVPHEDPLRAGRSLAPRLLHDAAGAPGTVEGEEAAVVIHDEYGANRMLRTERWKLVLRREGPTELYDLLEDPDEVHDLSTDPAHGSRLRELSGALEDWFAKHSTESLDGWHSTIDGTGQVAPADRTTPPGGDHDAQRRA</sequence>
<dbReference type="CDD" id="cd16149">
    <property type="entry name" value="sulfatase_like"/>
    <property type="match status" value="1"/>
</dbReference>
<proteinExistence type="inferred from homology"/>
<evidence type="ECO:0000256" key="2">
    <source>
        <dbReference type="SAM" id="MobiDB-lite"/>
    </source>
</evidence>
<dbReference type="EMBL" id="DWWC01000185">
    <property type="protein sequence ID" value="HJC69800.1"/>
    <property type="molecule type" value="Genomic_DNA"/>
</dbReference>
<comment type="similarity">
    <text evidence="1">Belongs to the sulfatase family.</text>
</comment>
<evidence type="ECO:0000256" key="1">
    <source>
        <dbReference type="ARBA" id="ARBA00008779"/>
    </source>
</evidence>
<name>A0A9D2Q1F8_9MICO</name>
<dbReference type="InterPro" id="IPR000917">
    <property type="entry name" value="Sulfatase_N"/>
</dbReference>
<dbReference type="GO" id="GO:0004065">
    <property type="term" value="F:arylsulfatase activity"/>
    <property type="evidence" value="ECO:0007669"/>
    <property type="project" value="TreeGrafter"/>
</dbReference>
<dbReference type="PANTHER" id="PTHR42693:SF33">
    <property type="entry name" value="ARYLSULFATASE"/>
    <property type="match status" value="1"/>
</dbReference>
<keyword evidence="4" id="KW-0378">Hydrolase</keyword>
<feature type="region of interest" description="Disordered" evidence="2">
    <location>
        <begin position="470"/>
        <end position="501"/>
    </location>
</feature>
<reference evidence="4" key="2">
    <citation type="submission" date="2021-04" db="EMBL/GenBank/DDBJ databases">
        <authorList>
            <person name="Gilroy R."/>
        </authorList>
    </citation>
    <scope>NUCLEOTIDE SEQUENCE</scope>
    <source>
        <strain evidence="4">CHK130-7132</strain>
    </source>
</reference>
<gene>
    <name evidence="4" type="ORF">H9932_09015</name>
</gene>
<accession>A0A9D2Q1F8</accession>
<comment type="caution">
    <text evidence="4">The sequence shown here is derived from an EMBL/GenBank/DDBJ whole genome shotgun (WGS) entry which is preliminary data.</text>
</comment>
<dbReference type="SUPFAM" id="SSF53649">
    <property type="entry name" value="Alkaline phosphatase-like"/>
    <property type="match status" value="1"/>
</dbReference>
<dbReference type="Gene3D" id="3.40.720.10">
    <property type="entry name" value="Alkaline Phosphatase, subunit A"/>
    <property type="match status" value="1"/>
</dbReference>
<evidence type="ECO:0000313" key="4">
    <source>
        <dbReference type="EMBL" id="HJC69800.1"/>
    </source>
</evidence>
<dbReference type="InterPro" id="IPR050738">
    <property type="entry name" value="Sulfatase"/>
</dbReference>